<protein>
    <submittedName>
        <fullName evidence="6">Endo-1 4-beta-xylanase a</fullName>
    </submittedName>
</protein>
<evidence type="ECO:0000256" key="1">
    <source>
        <dbReference type="ARBA" id="ARBA00007495"/>
    </source>
</evidence>
<name>A0A830BYY8_9LAMI</name>
<keyword evidence="4" id="KW-0624">Polysaccharide degradation</keyword>
<dbReference type="InterPro" id="IPR044846">
    <property type="entry name" value="GH10"/>
</dbReference>
<feature type="non-terminal residue" evidence="6">
    <location>
        <position position="488"/>
    </location>
</feature>
<dbReference type="Proteomes" id="UP000653305">
    <property type="component" value="Unassembled WGS sequence"/>
</dbReference>
<evidence type="ECO:0000313" key="7">
    <source>
        <dbReference type="Proteomes" id="UP000653305"/>
    </source>
</evidence>
<dbReference type="PANTHER" id="PTHR31490:SF3">
    <property type="entry name" value="GLYCOSYL HYDROLASE FAMILY 10 PROTEIN"/>
    <property type="match status" value="1"/>
</dbReference>
<dbReference type="PANTHER" id="PTHR31490">
    <property type="entry name" value="GLYCOSYL HYDROLASE"/>
    <property type="match status" value="1"/>
</dbReference>
<dbReference type="InterPro" id="IPR017853">
    <property type="entry name" value="GH"/>
</dbReference>
<evidence type="ECO:0000256" key="2">
    <source>
        <dbReference type="ARBA" id="ARBA00022801"/>
    </source>
</evidence>
<keyword evidence="6" id="KW-0858">Xylan degradation</keyword>
<evidence type="ECO:0000313" key="6">
    <source>
        <dbReference type="EMBL" id="GFP89033.1"/>
    </source>
</evidence>
<dbReference type="GO" id="GO:0031176">
    <property type="term" value="F:endo-1,4-beta-xylanase activity"/>
    <property type="evidence" value="ECO:0007669"/>
    <property type="project" value="UniProtKB-ARBA"/>
</dbReference>
<sequence length="488" mass="55975">INSTAFVLNNLTGDTIYAFSSWIKITGADSALIKATLTTDHITFNCTGTVVAKNGCWSFLKGGFVLESPLNINAFIYFQNVDGQQIKVSVSSASIQPFTRQQWEKNQQRVINTERKRTTTLHVSDVDGNKLHGAKVVVNQVSRDFPFGTAISALILGNKQYQKWFLERFNAAVFENELKWNETEPQRGKVNYTIPDQMLQLLRTKQITVRGHNVLWESHNMVPPWAKNLTTSELKSAVRSRIHSVMKRYKNEFVHWDVNNEMLPWDFYEQRLGLNASVEIFRAAQGLDPRARMFMNEFNVLENCNGQCAVDKYVERLRELVDNGVSNFGIGLQSHFYVPNPALIRGVIDKLATLKLPIWLTELDISKKIDDEQLKAKYLEVALREGFSHPSVNGIMLWTAWHPNEADCYRTCLQDDKFKNHPTGDTVDKLLKEWQTRKVKGKTDRHGIFNFSGFLGDYKVIVKHMNKTTETTLSLGRGHETKHWNIYL</sequence>
<dbReference type="AlphaFoldDB" id="A0A830BYY8"/>
<keyword evidence="6" id="KW-0326">Glycosidase</keyword>
<accession>A0A830BYY8</accession>
<dbReference type="Gene3D" id="3.20.20.80">
    <property type="entry name" value="Glycosidases"/>
    <property type="match status" value="1"/>
</dbReference>
<organism evidence="6 7">
    <name type="scientific">Phtheirospermum japonicum</name>
    <dbReference type="NCBI Taxonomy" id="374723"/>
    <lineage>
        <taxon>Eukaryota</taxon>
        <taxon>Viridiplantae</taxon>
        <taxon>Streptophyta</taxon>
        <taxon>Embryophyta</taxon>
        <taxon>Tracheophyta</taxon>
        <taxon>Spermatophyta</taxon>
        <taxon>Magnoliopsida</taxon>
        <taxon>eudicotyledons</taxon>
        <taxon>Gunneridae</taxon>
        <taxon>Pentapetalae</taxon>
        <taxon>asterids</taxon>
        <taxon>lamiids</taxon>
        <taxon>Lamiales</taxon>
        <taxon>Orobanchaceae</taxon>
        <taxon>Orobanchaceae incertae sedis</taxon>
        <taxon>Phtheirospermum</taxon>
    </lineage>
</organism>
<dbReference type="GO" id="GO:0045493">
    <property type="term" value="P:xylan catabolic process"/>
    <property type="evidence" value="ECO:0007669"/>
    <property type="project" value="UniProtKB-KW"/>
</dbReference>
<feature type="domain" description="GH10" evidence="5">
    <location>
        <begin position="132"/>
        <end position="430"/>
    </location>
</feature>
<dbReference type="EMBL" id="BMAC01000178">
    <property type="protein sequence ID" value="GFP89033.1"/>
    <property type="molecule type" value="Genomic_DNA"/>
</dbReference>
<dbReference type="PRINTS" id="PR00134">
    <property type="entry name" value="GLHYDRLASE10"/>
</dbReference>
<dbReference type="SUPFAM" id="SSF51445">
    <property type="entry name" value="(Trans)glycosidases"/>
    <property type="match status" value="1"/>
</dbReference>
<proteinExistence type="inferred from homology"/>
<dbReference type="OrthoDB" id="3055998at2759"/>
<comment type="caution">
    <text evidence="6">The sequence shown here is derived from an EMBL/GenBank/DDBJ whole genome shotgun (WGS) entry which is preliminary data.</text>
</comment>
<dbReference type="PROSITE" id="PS51760">
    <property type="entry name" value="GH10_2"/>
    <property type="match status" value="1"/>
</dbReference>
<reference evidence="6" key="1">
    <citation type="submission" date="2020-07" db="EMBL/GenBank/DDBJ databases">
        <title>Ethylene signaling mediates host invasion by parasitic plants.</title>
        <authorList>
            <person name="Yoshida S."/>
        </authorList>
    </citation>
    <scope>NUCLEOTIDE SEQUENCE</scope>
    <source>
        <strain evidence="6">Okayama</strain>
    </source>
</reference>
<keyword evidence="7" id="KW-1185">Reference proteome</keyword>
<keyword evidence="3" id="KW-0119">Carbohydrate metabolism</keyword>
<evidence type="ECO:0000256" key="4">
    <source>
        <dbReference type="ARBA" id="ARBA00023326"/>
    </source>
</evidence>
<dbReference type="Pfam" id="PF00331">
    <property type="entry name" value="Glyco_hydro_10"/>
    <property type="match status" value="1"/>
</dbReference>
<evidence type="ECO:0000259" key="5">
    <source>
        <dbReference type="PROSITE" id="PS51760"/>
    </source>
</evidence>
<dbReference type="InterPro" id="IPR001000">
    <property type="entry name" value="GH10_dom"/>
</dbReference>
<comment type="similarity">
    <text evidence="1">Belongs to the glycosyl hydrolase 10 (cellulase F) family.</text>
</comment>
<evidence type="ECO:0000256" key="3">
    <source>
        <dbReference type="ARBA" id="ARBA00023277"/>
    </source>
</evidence>
<gene>
    <name evidence="6" type="ORF">PHJA_001047000</name>
</gene>
<dbReference type="SMART" id="SM00633">
    <property type="entry name" value="Glyco_10"/>
    <property type="match status" value="1"/>
</dbReference>
<keyword evidence="2 6" id="KW-0378">Hydrolase</keyword>